<sequence>MRTISGNCYQLQRSKGANGYLVRTPSHTALVDPGMASGYDALLGELRDAAPIVGQVTDILLTHYDADHAQTARRLQHDLDATVWLGAADAAILRREIAPPTRVRRTLFRLARVELPATVTELDGDRELFEGLTTFPIPGHTPGQMAFQLDDVLFTGDAVRVERNGTIKRFYSALNSDNPLAARTTADLQRRINAGGVSWVCPGHNPPARVNVS</sequence>
<evidence type="ECO:0000313" key="3">
    <source>
        <dbReference type="Proteomes" id="UP001500974"/>
    </source>
</evidence>
<protein>
    <submittedName>
        <fullName evidence="2">MBL fold metallo-hydrolase</fullName>
    </submittedName>
</protein>
<name>A0ABP5MQJ5_9MICC</name>
<dbReference type="Gene3D" id="3.60.15.10">
    <property type="entry name" value="Ribonuclease Z/Hydroxyacylglutathione hydrolase-like"/>
    <property type="match status" value="1"/>
</dbReference>
<dbReference type="Pfam" id="PF00753">
    <property type="entry name" value="Lactamase_B"/>
    <property type="match status" value="1"/>
</dbReference>
<keyword evidence="3" id="KW-1185">Reference proteome</keyword>
<dbReference type="Proteomes" id="UP001500974">
    <property type="component" value="Unassembled WGS sequence"/>
</dbReference>
<dbReference type="SMART" id="SM00849">
    <property type="entry name" value="Lactamase_B"/>
    <property type="match status" value="1"/>
</dbReference>
<accession>A0ABP5MQJ5</accession>
<dbReference type="SUPFAM" id="SSF56281">
    <property type="entry name" value="Metallo-hydrolase/oxidoreductase"/>
    <property type="match status" value="1"/>
</dbReference>
<feature type="domain" description="Metallo-beta-lactamase" evidence="1">
    <location>
        <begin position="16"/>
        <end position="204"/>
    </location>
</feature>
<gene>
    <name evidence="2" type="ORF">GCM10009784_25900</name>
</gene>
<organism evidence="2 3">
    <name type="scientific">Arthrobacter parietis</name>
    <dbReference type="NCBI Taxonomy" id="271434"/>
    <lineage>
        <taxon>Bacteria</taxon>
        <taxon>Bacillati</taxon>
        <taxon>Actinomycetota</taxon>
        <taxon>Actinomycetes</taxon>
        <taxon>Micrococcales</taxon>
        <taxon>Micrococcaceae</taxon>
        <taxon>Arthrobacter</taxon>
    </lineage>
</organism>
<evidence type="ECO:0000259" key="1">
    <source>
        <dbReference type="SMART" id="SM00849"/>
    </source>
</evidence>
<reference evidence="3" key="1">
    <citation type="journal article" date="2019" name="Int. J. Syst. Evol. Microbiol.">
        <title>The Global Catalogue of Microorganisms (GCM) 10K type strain sequencing project: providing services to taxonomists for standard genome sequencing and annotation.</title>
        <authorList>
            <consortium name="The Broad Institute Genomics Platform"/>
            <consortium name="The Broad Institute Genome Sequencing Center for Infectious Disease"/>
            <person name="Wu L."/>
            <person name="Ma J."/>
        </authorList>
    </citation>
    <scope>NUCLEOTIDE SEQUENCE [LARGE SCALE GENOMIC DNA]</scope>
    <source>
        <strain evidence="3">JCM 14917</strain>
    </source>
</reference>
<evidence type="ECO:0000313" key="2">
    <source>
        <dbReference type="EMBL" id="GAA2177007.1"/>
    </source>
</evidence>
<dbReference type="InterPro" id="IPR001279">
    <property type="entry name" value="Metallo-B-lactamas"/>
</dbReference>
<dbReference type="InterPro" id="IPR050855">
    <property type="entry name" value="NDM-1-like"/>
</dbReference>
<comment type="caution">
    <text evidence="2">The sequence shown here is derived from an EMBL/GenBank/DDBJ whole genome shotgun (WGS) entry which is preliminary data.</text>
</comment>
<dbReference type="InterPro" id="IPR036866">
    <property type="entry name" value="RibonucZ/Hydroxyglut_hydro"/>
</dbReference>
<dbReference type="PANTHER" id="PTHR42951:SF4">
    <property type="entry name" value="ACYL-COENZYME A THIOESTERASE MBLAC2"/>
    <property type="match status" value="1"/>
</dbReference>
<proteinExistence type="predicted"/>
<dbReference type="RefSeq" id="WP_277358637.1">
    <property type="nucleotide sequence ID" value="NZ_BAAAON010000003.1"/>
</dbReference>
<dbReference type="PANTHER" id="PTHR42951">
    <property type="entry name" value="METALLO-BETA-LACTAMASE DOMAIN-CONTAINING"/>
    <property type="match status" value="1"/>
</dbReference>
<dbReference type="EMBL" id="BAAAON010000003">
    <property type="protein sequence ID" value="GAA2177007.1"/>
    <property type="molecule type" value="Genomic_DNA"/>
</dbReference>